<keyword evidence="1" id="KW-0472">Membrane</keyword>
<reference evidence="2" key="1">
    <citation type="submission" date="2023-02" db="EMBL/GenBank/DDBJ databases">
        <title>Genome sequence of Hyphococcus flavus.</title>
        <authorList>
            <person name="Rong J.-C."/>
            <person name="Zhao Q."/>
            <person name="Yi M."/>
            <person name="Wu J.-Y."/>
        </authorList>
    </citation>
    <scope>NUCLEOTIDE SEQUENCE</scope>
    <source>
        <strain evidence="2">MCCC 1K03223</strain>
    </source>
</reference>
<keyword evidence="3" id="KW-1185">Reference proteome</keyword>
<gene>
    <name evidence="2" type="ORF">PUV54_03085</name>
</gene>
<organism evidence="2 3">
    <name type="scientific">Hyphococcus flavus</name>
    <dbReference type="NCBI Taxonomy" id="1866326"/>
    <lineage>
        <taxon>Bacteria</taxon>
        <taxon>Pseudomonadati</taxon>
        <taxon>Pseudomonadota</taxon>
        <taxon>Alphaproteobacteria</taxon>
        <taxon>Parvularculales</taxon>
        <taxon>Parvularculaceae</taxon>
        <taxon>Hyphococcus</taxon>
    </lineage>
</organism>
<feature type="transmembrane region" description="Helical" evidence="1">
    <location>
        <begin position="38"/>
        <end position="61"/>
    </location>
</feature>
<feature type="transmembrane region" description="Helical" evidence="1">
    <location>
        <begin position="6"/>
        <end position="26"/>
    </location>
</feature>
<keyword evidence="1" id="KW-0812">Transmembrane</keyword>
<dbReference type="EMBL" id="CP118166">
    <property type="protein sequence ID" value="WDI32175.1"/>
    <property type="molecule type" value="Genomic_DNA"/>
</dbReference>
<feature type="transmembrane region" description="Helical" evidence="1">
    <location>
        <begin position="100"/>
        <end position="124"/>
    </location>
</feature>
<evidence type="ECO:0000313" key="2">
    <source>
        <dbReference type="EMBL" id="WDI32175.1"/>
    </source>
</evidence>
<sequence>MEFEAFRVIAQIAAGLSGFVGILLVLQDRLARLPRRQMLGFLQSSIGTLAFALLPDFVFSLPIAPALGWQILGGLFGAYHLFIYVFFLSGYGDFRNMPPIQITVCIASIPVIGAKLLLGLGLFAALAPNIYHLGLLWTVGVSIFFFVQVILNEASE</sequence>
<evidence type="ECO:0000313" key="3">
    <source>
        <dbReference type="Proteomes" id="UP001214043"/>
    </source>
</evidence>
<evidence type="ECO:0000256" key="1">
    <source>
        <dbReference type="SAM" id="Phobius"/>
    </source>
</evidence>
<feature type="transmembrane region" description="Helical" evidence="1">
    <location>
        <begin position="67"/>
        <end position="88"/>
    </location>
</feature>
<dbReference type="KEGG" id="hfl:PUV54_03085"/>
<dbReference type="Proteomes" id="UP001214043">
    <property type="component" value="Chromosome"/>
</dbReference>
<protein>
    <submittedName>
        <fullName evidence="2">Uncharacterized protein</fullName>
    </submittedName>
</protein>
<proteinExistence type="predicted"/>
<dbReference type="AlphaFoldDB" id="A0AAE9ZKA4"/>
<accession>A0AAE9ZKA4</accession>
<dbReference type="RefSeq" id="WP_274494074.1">
    <property type="nucleotide sequence ID" value="NZ_CP118166.1"/>
</dbReference>
<feature type="transmembrane region" description="Helical" evidence="1">
    <location>
        <begin position="130"/>
        <end position="151"/>
    </location>
</feature>
<keyword evidence="1" id="KW-1133">Transmembrane helix</keyword>
<name>A0AAE9ZKA4_9PROT</name>